<evidence type="ECO:0000256" key="2">
    <source>
        <dbReference type="PROSITE-ProRule" id="PRU00169"/>
    </source>
</evidence>
<feature type="domain" description="Response regulatory" evidence="4">
    <location>
        <begin position="1"/>
        <end position="103"/>
    </location>
</feature>
<evidence type="ECO:0000256" key="1">
    <source>
        <dbReference type="ARBA" id="ARBA00022553"/>
    </source>
</evidence>
<dbReference type="InterPro" id="IPR001789">
    <property type="entry name" value="Sig_transdc_resp-reg_receiver"/>
</dbReference>
<evidence type="ECO:0000313" key="5">
    <source>
        <dbReference type="EMBL" id="KYG67421.1"/>
    </source>
</evidence>
<evidence type="ECO:0000313" key="6">
    <source>
        <dbReference type="Proteomes" id="UP000075320"/>
    </source>
</evidence>
<dbReference type="InterPro" id="IPR050595">
    <property type="entry name" value="Bact_response_regulator"/>
</dbReference>
<dbReference type="EMBL" id="LUKE01000001">
    <property type="protein sequence ID" value="KYG67421.1"/>
    <property type="molecule type" value="Genomic_DNA"/>
</dbReference>
<evidence type="ECO:0000256" key="3">
    <source>
        <dbReference type="SAM" id="MobiDB-lite"/>
    </source>
</evidence>
<dbReference type="Proteomes" id="UP000075320">
    <property type="component" value="Unassembled WGS sequence"/>
</dbReference>
<dbReference type="Gene3D" id="3.40.50.2300">
    <property type="match status" value="1"/>
</dbReference>
<dbReference type="Pfam" id="PF00072">
    <property type="entry name" value="Response_reg"/>
    <property type="match status" value="1"/>
</dbReference>
<comment type="caution">
    <text evidence="5">The sequence shown here is derived from an EMBL/GenBank/DDBJ whole genome shotgun (WGS) entry which is preliminary data.</text>
</comment>
<gene>
    <name evidence="5" type="ORF">AZI86_00860</name>
</gene>
<dbReference type="AlphaFoldDB" id="A0A150WSD5"/>
<dbReference type="SUPFAM" id="SSF52172">
    <property type="entry name" value="CheY-like"/>
    <property type="match status" value="1"/>
</dbReference>
<dbReference type="PANTHER" id="PTHR44591:SF3">
    <property type="entry name" value="RESPONSE REGULATORY DOMAIN-CONTAINING PROTEIN"/>
    <property type="match status" value="1"/>
</dbReference>
<protein>
    <submittedName>
        <fullName evidence="5">Phosphate regulon protein</fullName>
    </submittedName>
</protein>
<feature type="compositionally biased region" description="Low complexity" evidence="3">
    <location>
        <begin position="277"/>
        <end position="292"/>
    </location>
</feature>
<keyword evidence="6" id="KW-1185">Reference proteome</keyword>
<proteinExistence type="predicted"/>
<dbReference type="GO" id="GO:0000160">
    <property type="term" value="P:phosphorelay signal transduction system"/>
    <property type="evidence" value="ECO:0007669"/>
    <property type="project" value="InterPro"/>
</dbReference>
<dbReference type="PROSITE" id="PS50110">
    <property type="entry name" value="RESPONSE_REGULATORY"/>
    <property type="match status" value="1"/>
</dbReference>
<feature type="compositionally biased region" description="Low complexity" evidence="3">
    <location>
        <begin position="234"/>
        <end position="247"/>
    </location>
</feature>
<reference evidence="5 6" key="1">
    <citation type="submission" date="2016-03" db="EMBL/GenBank/DDBJ databases">
        <authorList>
            <person name="Ploux O."/>
        </authorList>
    </citation>
    <scope>NUCLEOTIDE SEQUENCE [LARGE SCALE GENOMIC DNA]</scope>
    <source>
        <strain evidence="5 6">R0</strain>
    </source>
</reference>
<feature type="modified residue" description="4-aspartylphosphate" evidence="2">
    <location>
        <position position="36"/>
    </location>
</feature>
<sequence>MQLALSDFAVEVKSVPVGLDVLAVTKTFNPDIIFADVLLTKRSGYEVCADIKMDPATAQIPVVLMWSGFMEIDEEKATTCKADRRLEKPFDAEHLRSIVNDLVVKTKANPVSSFLSFPEMPEFEETPAEANAPAEDRLSNSDVFAIPEVEDADAFSVPGEEFSAVPLTNPRSQDEAEEGGWAHQDLTKFKIQIPEAENDFASKFVIPQDDDLNNAHIEMDGEFEEISFDKKTTPKLPAAKPAPHAAKGGTSTPNVDSFVSKVEKSVKEQMMETLQRGSAAAKAPAGPATSAPNAQGKAQSKGDLDPQMMEKIIREEAREVIESICWKVLPEIAERIVRAELNKLLKETEKNI</sequence>
<dbReference type="PANTHER" id="PTHR44591">
    <property type="entry name" value="STRESS RESPONSE REGULATOR PROTEIN 1"/>
    <property type="match status" value="1"/>
</dbReference>
<evidence type="ECO:0000259" key="4">
    <source>
        <dbReference type="PROSITE" id="PS50110"/>
    </source>
</evidence>
<feature type="region of interest" description="Disordered" evidence="3">
    <location>
        <begin position="233"/>
        <end position="256"/>
    </location>
</feature>
<name>A0A150WSD5_BDEBC</name>
<dbReference type="InterPro" id="IPR011006">
    <property type="entry name" value="CheY-like_superfamily"/>
</dbReference>
<organism evidence="5 6">
    <name type="scientific">Bdellovibrio bacteriovorus</name>
    <dbReference type="NCBI Taxonomy" id="959"/>
    <lineage>
        <taxon>Bacteria</taxon>
        <taxon>Pseudomonadati</taxon>
        <taxon>Bdellovibrionota</taxon>
        <taxon>Bdellovibrionia</taxon>
        <taxon>Bdellovibrionales</taxon>
        <taxon>Pseudobdellovibrionaceae</taxon>
        <taxon>Bdellovibrio</taxon>
    </lineage>
</organism>
<keyword evidence="1 2" id="KW-0597">Phosphoprotein</keyword>
<accession>A0A150WSD5</accession>
<feature type="region of interest" description="Disordered" evidence="3">
    <location>
        <begin position="272"/>
        <end position="305"/>
    </location>
</feature>